<keyword evidence="2" id="KW-1185">Reference proteome</keyword>
<dbReference type="EMBL" id="KK792250">
    <property type="protein sequence ID" value="KDO37010.1"/>
    <property type="molecule type" value="Genomic_DNA"/>
</dbReference>
<organism evidence="1 2">
    <name type="scientific">Citrus sinensis</name>
    <name type="common">Sweet orange</name>
    <name type="synonym">Citrus aurantium var. sinensis</name>
    <dbReference type="NCBI Taxonomy" id="2711"/>
    <lineage>
        <taxon>Eukaryota</taxon>
        <taxon>Viridiplantae</taxon>
        <taxon>Streptophyta</taxon>
        <taxon>Embryophyta</taxon>
        <taxon>Tracheophyta</taxon>
        <taxon>Spermatophyta</taxon>
        <taxon>Magnoliopsida</taxon>
        <taxon>eudicotyledons</taxon>
        <taxon>Gunneridae</taxon>
        <taxon>Pentapetalae</taxon>
        <taxon>rosids</taxon>
        <taxon>malvids</taxon>
        <taxon>Sapindales</taxon>
        <taxon>Rutaceae</taxon>
        <taxon>Aurantioideae</taxon>
        <taxon>Citrus</taxon>
    </lineage>
</organism>
<reference evidence="1 2" key="1">
    <citation type="submission" date="2014-04" db="EMBL/GenBank/DDBJ databases">
        <authorList>
            <consortium name="International Citrus Genome Consortium"/>
            <person name="Gmitter F."/>
            <person name="Chen C."/>
            <person name="Farmerie W."/>
            <person name="Harkins T."/>
            <person name="Desany B."/>
            <person name="Mohiuddin M."/>
            <person name="Kodira C."/>
            <person name="Borodovsky M."/>
            <person name="Lomsadze A."/>
            <person name="Burns P."/>
            <person name="Jenkins J."/>
            <person name="Prochnik S."/>
            <person name="Shu S."/>
            <person name="Chapman J."/>
            <person name="Pitluck S."/>
            <person name="Schmutz J."/>
            <person name="Rokhsar D."/>
        </authorList>
    </citation>
    <scope>NUCLEOTIDE SEQUENCE</scope>
</reference>
<proteinExistence type="predicted"/>
<feature type="non-terminal residue" evidence="1">
    <location>
        <position position="1"/>
    </location>
</feature>
<evidence type="ECO:0000313" key="2">
    <source>
        <dbReference type="Proteomes" id="UP000027120"/>
    </source>
</evidence>
<evidence type="ECO:0000313" key="1">
    <source>
        <dbReference type="EMBL" id="KDO37010.1"/>
    </source>
</evidence>
<name>A0A067D642_CITSI</name>
<dbReference type="AlphaFoldDB" id="A0A067D642"/>
<accession>A0A067D642</accession>
<sequence>AIRTQLLKQLRGKSAKCARVSRCKIMSFWKLNTKKKIKQSGLSCKKC</sequence>
<dbReference type="Proteomes" id="UP000027120">
    <property type="component" value="Unassembled WGS sequence"/>
</dbReference>
<gene>
    <name evidence="1" type="ORF">CISIN_1g0352232mg</name>
</gene>
<protein>
    <submittedName>
        <fullName evidence="1">Uncharacterized protein</fullName>
    </submittedName>
</protein>